<sequence>MGKRITHEEREQQTREVSFNLNKLNLSEKQVLNDLKFTVECDYDDILLMRSNHERIQDQNSQSSDSDERDSQ</sequence>
<keyword evidence="3" id="KW-1185">Reference proteome</keyword>
<protein>
    <submittedName>
        <fullName evidence="2">Uncharacterized protein</fullName>
    </submittedName>
</protein>
<comment type="caution">
    <text evidence="2">The sequence shown here is derived from an EMBL/GenBank/DDBJ whole genome shotgun (WGS) entry which is preliminary data.</text>
</comment>
<dbReference type="Proteomes" id="UP000091918">
    <property type="component" value="Unassembled WGS sequence"/>
</dbReference>
<dbReference type="EMBL" id="LGUA01001021">
    <property type="protein sequence ID" value="OAX79437.1"/>
    <property type="molecule type" value="Genomic_DNA"/>
</dbReference>
<evidence type="ECO:0000256" key="1">
    <source>
        <dbReference type="SAM" id="MobiDB-lite"/>
    </source>
</evidence>
<evidence type="ECO:0000313" key="2">
    <source>
        <dbReference type="EMBL" id="OAX79437.1"/>
    </source>
</evidence>
<proteinExistence type="predicted"/>
<accession>A0A1B7NS03</accession>
<name>A0A1B7NS03_9EURO</name>
<reference evidence="2 3" key="1">
    <citation type="submission" date="2015-07" db="EMBL/GenBank/DDBJ databases">
        <title>Emmonsia species relationships and genome sequence.</title>
        <authorList>
            <person name="Cuomo C.A."/>
            <person name="Schwartz I.S."/>
            <person name="Kenyon C."/>
            <person name="de Hoog G.S."/>
            <person name="Govender N.P."/>
            <person name="Botha A."/>
            <person name="Moreno L."/>
            <person name="de Vries M."/>
            <person name="Munoz J.F."/>
            <person name="Stielow J.B."/>
        </authorList>
    </citation>
    <scope>NUCLEOTIDE SEQUENCE [LARGE SCALE GENOMIC DNA]</scope>
    <source>
        <strain evidence="2 3">CBS 136260</strain>
    </source>
</reference>
<organism evidence="2 3">
    <name type="scientific">Emergomyces africanus</name>
    <dbReference type="NCBI Taxonomy" id="1955775"/>
    <lineage>
        <taxon>Eukaryota</taxon>
        <taxon>Fungi</taxon>
        <taxon>Dikarya</taxon>
        <taxon>Ascomycota</taxon>
        <taxon>Pezizomycotina</taxon>
        <taxon>Eurotiomycetes</taxon>
        <taxon>Eurotiomycetidae</taxon>
        <taxon>Onygenales</taxon>
        <taxon>Ajellomycetaceae</taxon>
        <taxon>Emergomyces</taxon>
    </lineage>
</organism>
<gene>
    <name evidence="2" type="ORF">ACJ72_06241</name>
</gene>
<feature type="region of interest" description="Disordered" evidence="1">
    <location>
        <begin position="53"/>
        <end position="72"/>
    </location>
</feature>
<dbReference type="AlphaFoldDB" id="A0A1B7NS03"/>
<evidence type="ECO:0000313" key="3">
    <source>
        <dbReference type="Proteomes" id="UP000091918"/>
    </source>
</evidence>